<organism evidence="1 2">
    <name type="scientific">Aspergillus tamarii</name>
    <dbReference type="NCBI Taxonomy" id="41984"/>
    <lineage>
        <taxon>Eukaryota</taxon>
        <taxon>Fungi</taxon>
        <taxon>Dikarya</taxon>
        <taxon>Ascomycota</taxon>
        <taxon>Pezizomycotina</taxon>
        <taxon>Eurotiomycetes</taxon>
        <taxon>Eurotiomycetidae</taxon>
        <taxon>Eurotiales</taxon>
        <taxon>Aspergillaceae</taxon>
        <taxon>Aspergillus</taxon>
        <taxon>Aspergillus subgen. Circumdati</taxon>
    </lineage>
</organism>
<proteinExistence type="predicted"/>
<dbReference type="AlphaFoldDB" id="A0A5N6V1V7"/>
<dbReference type="EMBL" id="ML738604">
    <property type="protein sequence ID" value="KAE8164867.1"/>
    <property type="molecule type" value="Genomic_DNA"/>
</dbReference>
<evidence type="ECO:0000313" key="2">
    <source>
        <dbReference type="Proteomes" id="UP000326950"/>
    </source>
</evidence>
<reference evidence="1 2" key="1">
    <citation type="submission" date="2019-04" db="EMBL/GenBank/DDBJ databases">
        <title>Friends and foes A comparative genomics study of 23 Aspergillus species from section Flavi.</title>
        <authorList>
            <consortium name="DOE Joint Genome Institute"/>
            <person name="Kjaerbolling I."/>
            <person name="Vesth T."/>
            <person name="Frisvad J.C."/>
            <person name="Nybo J.L."/>
            <person name="Theobald S."/>
            <person name="Kildgaard S."/>
            <person name="Isbrandt T."/>
            <person name="Kuo A."/>
            <person name="Sato A."/>
            <person name="Lyhne E.K."/>
            <person name="Kogle M.E."/>
            <person name="Wiebenga A."/>
            <person name="Kun R.S."/>
            <person name="Lubbers R.J."/>
            <person name="Makela M.R."/>
            <person name="Barry K."/>
            <person name="Chovatia M."/>
            <person name="Clum A."/>
            <person name="Daum C."/>
            <person name="Haridas S."/>
            <person name="He G."/>
            <person name="LaButti K."/>
            <person name="Lipzen A."/>
            <person name="Mondo S."/>
            <person name="Riley R."/>
            <person name="Salamov A."/>
            <person name="Simmons B.A."/>
            <person name="Magnuson J.K."/>
            <person name="Henrissat B."/>
            <person name="Mortensen U.H."/>
            <person name="Larsen T.O."/>
            <person name="Devries R.P."/>
            <person name="Grigoriev I.V."/>
            <person name="Machida M."/>
            <person name="Baker S.E."/>
            <person name="Andersen M.R."/>
        </authorList>
    </citation>
    <scope>NUCLEOTIDE SEQUENCE [LARGE SCALE GENOMIC DNA]</scope>
    <source>
        <strain evidence="1 2">CBS 117626</strain>
    </source>
</reference>
<evidence type="ECO:0000313" key="1">
    <source>
        <dbReference type="EMBL" id="KAE8164867.1"/>
    </source>
</evidence>
<accession>A0A5N6V1V7</accession>
<gene>
    <name evidence="1" type="ORF">BDV40DRAFT_259424</name>
</gene>
<dbReference type="Proteomes" id="UP000326950">
    <property type="component" value="Unassembled WGS sequence"/>
</dbReference>
<name>A0A5N6V1V7_ASPTM</name>
<keyword evidence="2" id="KW-1185">Reference proteome</keyword>
<sequence>MFTDSFNLFHLRFIAVELHQPSSHLFCAFASVKRAISPWLSSPSLGILSFPALLAFSCMAHLLYSFQGLVCHTWPTLLFID</sequence>
<protein>
    <submittedName>
        <fullName evidence="1">Uncharacterized protein</fullName>
    </submittedName>
</protein>